<accession>A0ABN9L299</accession>
<protein>
    <submittedName>
        <fullName evidence="1">Uncharacterized protein</fullName>
    </submittedName>
</protein>
<reference evidence="1" key="1">
    <citation type="submission" date="2023-07" db="EMBL/GenBank/DDBJ databases">
        <authorList>
            <person name="Stuckert A."/>
        </authorList>
    </citation>
    <scope>NUCLEOTIDE SEQUENCE</scope>
</reference>
<proteinExistence type="predicted"/>
<dbReference type="EMBL" id="CAUEEQ010007746">
    <property type="protein sequence ID" value="CAJ0931474.1"/>
    <property type="molecule type" value="Genomic_DNA"/>
</dbReference>
<dbReference type="Proteomes" id="UP001176940">
    <property type="component" value="Unassembled WGS sequence"/>
</dbReference>
<evidence type="ECO:0000313" key="2">
    <source>
        <dbReference type="Proteomes" id="UP001176940"/>
    </source>
</evidence>
<organism evidence="1 2">
    <name type="scientific">Ranitomeya imitator</name>
    <name type="common">mimic poison frog</name>
    <dbReference type="NCBI Taxonomy" id="111125"/>
    <lineage>
        <taxon>Eukaryota</taxon>
        <taxon>Metazoa</taxon>
        <taxon>Chordata</taxon>
        <taxon>Craniata</taxon>
        <taxon>Vertebrata</taxon>
        <taxon>Euteleostomi</taxon>
        <taxon>Amphibia</taxon>
        <taxon>Batrachia</taxon>
        <taxon>Anura</taxon>
        <taxon>Neobatrachia</taxon>
        <taxon>Hyloidea</taxon>
        <taxon>Dendrobatidae</taxon>
        <taxon>Dendrobatinae</taxon>
        <taxon>Ranitomeya</taxon>
    </lineage>
</organism>
<gene>
    <name evidence="1" type="ORF">RIMI_LOCUS4718635</name>
</gene>
<evidence type="ECO:0000313" key="1">
    <source>
        <dbReference type="EMBL" id="CAJ0931474.1"/>
    </source>
</evidence>
<name>A0ABN9L299_9NEOB</name>
<keyword evidence="2" id="KW-1185">Reference proteome</keyword>
<sequence>MPLDCPGNSHNSLHGKKHVTKNTLVSLGRGQTRLCSEGERLTAAEVIGRGETKMFLCKELSTSSEH</sequence>
<comment type="caution">
    <text evidence="1">The sequence shown here is derived from an EMBL/GenBank/DDBJ whole genome shotgun (WGS) entry which is preliminary data.</text>
</comment>